<proteinExistence type="predicted"/>
<protein>
    <recommendedName>
        <fullName evidence="2">Type IX secretion system protein PorQ</fullName>
    </recommendedName>
</protein>
<dbReference type="EMBL" id="AP029612">
    <property type="protein sequence ID" value="BFG70076.1"/>
    <property type="molecule type" value="Genomic_DNA"/>
</dbReference>
<dbReference type="NCBIfam" id="NF033709">
    <property type="entry name" value="PorV_fam"/>
    <property type="match status" value="1"/>
</dbReference>
<dbReference type="NCBIfam" id="NF033711">
    <property type="entry name" value="T9SS_PorQ"/>
    <property type="match status" value="1"/>
</dbReference>
<evidence type="ECO:0008006" key="2">
    <source>
        <dbReference type="Google" id="ProtNLM"/>
    </source>
</evidence>
<gene>
    <name evidence="1" type="ORF">KACHI17_09570</name>
</gene>
<evidence type="ECO:0000313" key="1">
    <source>
        <dbReference type="EMBL" id="BFG70076.1"/>
    </source>
</evidence>
<name>A0AAT9GHG4_9BACT</name>
<accession>A0AAT9GHG4</accession>
<dbReference type="AlphaFoldDB" id="A0AAT9GHG4"/>
<sequence>MISAGAQTLGGNAVFGFLKQANTAQLTALGGINITTSGKDVGMSFHNPALLRKEMNRQVNTSFNAFIAGISNYSISAGYHLTEAKTNIGFGINYLNYGSIDQTDASGNIIGRFNPRDYVIQVMASRSHKEKWWYGTTIKFIHSGYGLFRSSGLAMDIGLNYHDPEKGLQAGIAVKNIGTQFNTYAGSGSKEELPFDLQAGVTKKLQNAPVQFSLTLHELHRFNNFYNDTLFRAGEGDDNFSKKNTLQKIFNHVVLGVQFFPDEKIEISTGYHFQRRQELNGFNISNGLNGFSAGAGVILPKLQIRYATGFYQRQMFHQFSLNFNLKGENL</sequence>
<organism evidence="1">
    <name type="scientific">Sediminibacterium sp. KACHI17</name>
    <dbReference type="NCBI Taxonomy" id="1751071"/>
    <lineage>
        <taxon>Bacteria</taxon>
        <taxon>Pseudomonadati</taxon>
        <taxon>Bacteroidota</taxon>
        <taxon>Chitinophagia</taxon>
        <taxon>Chitinophagales</taxon>
        <taxon>Chitinophagaceae</taxon>
        <taxon>Sediminibacterium</taxon>
    </lineage>
</organism>
<reference evidence="1" key="1">
    <citation type="submission" date="2024-02" db="EMBL/GenBank/DDBJ databases">
        <title>Sediminibacterium planktonica sp. nov. and Sediminibacterium longus sp. nov., isolated from surface lake and river water.</title>
        <authorList>
            <person name="Watanabe K."/>
            <person name="Takemine S."/>
            <person name="Ishii Y."/>
            <person name="Ogata Y."/>
            <person name="Shindo C."/>
            <person name="Suda W."/>
        </authorList>
    </citation>
    <scope>NUCLEOTIDE SEQUENCE</scope>
    <source>
        <strain evidence="1">KACHI17</strain>
    </source>
</reference>